<keyword evidence="3" id="KW-0539">Nucleus</keyword>
<name>A0A9W7AQI5_9STRA</name>
<proteinExistence type="inferred from homology"/>
<dbReference type="InterPro" id="IPR012340">
    <property type="entry name" value="NA-bd_OB-fold"/>
</dbReference>
<comment type="subcellular location">
    <subcellularLocation>
        <location evidence="1">Nucleus</location>
    </subcellularLocation>
</comment>
<dbReference type="GO" id="GO:0000724">
    <property type="term" value="P:double-strand break repair via homologous recombination"/>
    <property type="evidence" value="ECO:0007669"/>
    <property type="project" value="TreeGrafter"/>
</dbReference>
<dbReference type="GO" id="GO:0005662">
    <property type="term" value="C:DNA replication factor A complex"/>
    <property type="evidence" value="ECO:0007669"/>
    <property type="project" value="TreeGrafter"/>
</dbReference>
<dbReference type="GO" id="GO:0035861">
    <property type="term" value="C:site of double-strand break"/>
    <property type="evidence" value="ECO:0007669"/>
    <property type="project" value="TreeGrafter"/>
</dbReference>
<dbReference type="SUPFAM" id="SSF50249">
    <property type="entry name" value="Nucleic acid-binding proteins"/>
    <property type="match status" value="1"/>
</dbReference>
<evidence type="ECO:0000256" key="2">
    <source>
        <dbReference type="ARBA" id="ARBA00009761"/>
    </source>
</evidence>
<dbReference type="GO" id="GO:0006284">
    <property type="term" value="P:base-excision repair"/>
    <property type="evidence" value="ECO:0007669"/>
    <property type="project" value="TreeGrafter"/>
</dbReference>
<dbReference type="GO" id="GO:0006289">
    <property type="term" value="P:nucleotide-excision repair"/>
    <property type="evidence" value="ECO:0007669"/>
    <property type="project" value="TreeGrafter"/>
</dbReference>
<keyword evidence="5" id="KW-1185">Reference proteome</keyword>
<dbReference type="EMBL" id="BRXY01000191">
    <property type="protein sequence ID" value="GMH75626.1"/>
    <property type="molecule type" value="Genomic_DNA"/>
</dbReference>
<evidence type="ECO:0000256" key="1">
    <source>
        <dbReference type="ARBA" id="ARBA00004123"/>
    </source>
</evidence>
<dbReference type="AlphaFoldDB" id="A0A9W7AQI5"/>
<dbReference type="Proteomes" id="UP001165085">
    <property type="component" value="Unassembled WGS sequence"/>
</dbReference>
<dbReference type="PANTHER" id="PTHR15114:SF1">
    <property type="entry name" value="REPLICATION PROTEIN A 14 KDA SUBUNIT"/>
    <property type="match status" value="1"/>
</dbReference>
<evidence type="ECO:0008006" key="6">
    <source>
        <dbReference type="Google" id="ProtNLM"/>
    </source>
</evidence>
<sequence>MAGPEAQQEPGFYPRINATMVKEPRYANLIVSIVGKCISNDGSSMMLETGDGQQVRIVHEGAMEPGQQTAYVEIVGCVTEDFVQHFVCRPMGDEFDLETYNEMIMLQNTKYQNITFQDEYITA</sequence>
<dbReference type="PANTHER" id="PTHR15114">
    <property type="entry name" value="REPLICATION PROTEIN A3"/>
    <property type="match status" value="1"/>
</dbReference>
<comment type="caution">
    <text evidence="4">The sequence shown here is derived from an EMBL/GenBank/DDBJ whole genome shotgun (WGS) entry which is preliminary data.</text>
</comment>
<evidence type="ECO:0000256" key="3">
    <source>
        <dbReference type="ARBA" id="ARBA00023242"/>
    </source>
</evidence>
<dbReference type="GO" id="GO:0003697">
    <property type="term" value="F:single-stranded DNA binding"/>
    <property type="evidence" value="ECO:0007669"/>
    <property type="project" value="TreeGrafter"/>
</dbReference>
<dbReference type="Pfam" id="PF08661">
    <property type="entry name" value="Rep_fac-A_3"/>
    <property type="match status" value="1"/>
</dbReference>
<organism evidence="4 5">
    <name type="scientific">Triparma strigata</name>
    <dbReference type="NCBI Taxonomy" id="1606541"/>
    <lineage>
        <taxon>Eukaryota</taxon>
        <taxon>Sar</taxon>
        <taxon>Stramenopiles</taxon>
        <taxon>Ochrophyta</taxon>
        <taxon>Bolidophyceae</taxon>
        <taxon>Parmales</taxon>
        <taxon>Triparmaceae</taxon>
        <taxon>Triparma</taxon>
    </lineage>
</organism>
<dbReference type="GO" id="GO:0006260">
    <property type="term" value="P:DNA replication"/>
    <property type="evidence" value="ECO:0007669"/>
    <property type="project" value="InterPro"/>
</dbReference>
<dbReference type="Gene3D" id="2.40.50.140">
    <property type="entry name" value="Nucleic acid-binding proteins"/>
    <property type="match status" value="1"/>
</dbReference>
<dbReference type="GO" id="GO:0006298">
    <property type="term" value="P:mismatch repair"/>
    <property type="evidence" value="ECO:0007669"/>
    <property type="project" value="TreeGrafter"/>
</dbReference>
<protein>
    <recommendedName>
        <fullName evidence="6">Replication factor A protein 3</fullName>
    </recommendedName>
</protein>
<gene>
    <name evidence="4" type="ORF">TrST_g7644</name>
</gene>
<evidence type="ECO:0000313" key="4">
    <source>
        <dbReference type="EMBL" id="GMH75626.1"/>
    </source>
</evidence>
<accession>A0A9W7AQI5</accession>
<dbReference type="GO" id="GO:0003684">
    <property type="term" value="F:damaged DNA binding"/>
    <property type="evidence" value="ECO:0007669"/>
    <property type="project" value="TreeGrafter"/>
</dbReference>
<reference evidence="5" key="1">
    <citation type="journal article" date="2023" name="Commun. Biol.">
        <title>Genome analysis of Parmales, the sister group of diatoms, reveals the evolutionary specialization of diatoms from phago-mixotrophs to photoautotrophs.</title>
        <authorList>
            <person name="Ban H."/>
            <person name="Sato S."/>
            <person name="Yoshikawa S."/>
            <person name="Yamada K."/>
            <person name="Nakamura Y."/>
            <person name="Ichinomiya M."/>
            <person name="Sato N."/>
            <person name="Blanc-Mathieu R."/>
            <person name="Endo H."/>
            <person name="Kuwata A."/>
            <person name="Ogata H."/>
        </authorList>
    </citation>
    <scope>NUCLEOTIDE SEQUENCE [LARGE SCALE GENOMIC DNA]</scope>
    <source>
        <strain evidence="5">NIES 3701</strain>
    </source>
</reference>
<dbReference type="OrthoDB" id="188186at2759"/>
<comment type="similarity">
    <text evidence="2">Belongs to the replication factor A protein 3 family.</text>
</comment>
<evidence type="ECO:0000313" key="5">
    <source>
        <dbReference type="Proteomes" id="UP001165085"/>
    </source>
</evidence>
<dbReference type="InterPro" id="IPR013970">
    <property type="entry name" value="Rfa2"/>
</dbReference>